<sequence length="969" mass="104797">MARSRDLAGPPGGTGNSERILKQKLVLKQCSLAVALALGSSPLLAQDAATDTQAPQRVVITGSNLKRIDSETATPVQVVKKEEITRMGVNTVKELMDTLTSADRGALSDVGGNNSFAGGASSVALRGLGKQSTLVLLNSRRVAPYALADYNEVFTNLDTLPLDAVERVEILRNGGSAIYGSDAVAGVINIITRSDYKGLQARASHNQSLKNSQIHESTVALTGGMGDLGTDRYNVLANVEVYRRNATNWRSMVDDINPAYGEKFSAVAPGSGQMFGERGAPSTFSYPGNIIGQGALPGCETKNAAGLCVYDRYSRFQAQPSANRVNALVSGKLAISEKLEGFAEVLYSHTKTDYMSAFLTYDSTANATLWGDPQTSSRREFNYYYLPATHPLNTTGEEAPLRYRFADSPSYRHTVSDQYRTLAGLRGSLGDYEWETAAGVMGSKTKDRSRGSLSVTGFRDVIGTPENGDPLFFNRGYKIGQANTPEVLNALFPENGYDGKITQTFIDGKISGEVGKFMGNPVSVAVGGEIRHEKMTITPTNNLAVGDIVGNGVSTANASRTNESVFAEGNLKPINSLELTGAVRVDKFKDVKAHASPKVSARWEAAPQLMIRGTWESGFRAPNLTESAQSSKFAFDNGQRDPKRCDQAQRLADDLRARSDALPATDPNKQLLSARADTVESDECTASVASVVRNNPNLKPETSRSATLGFVVEPVRGTSVSVDFWHIKRKDEIGLKSTAELLAAEDSLPPRTIERLSLDQDRTFTPAERAQYGVTKGPLSSTSGMFENTVQTKTSGIDMSLTSRIPTPIGRVDVVGNATYLLDYKLFAPTRNGGSWGDNLAGQHGASKLTANLMATLGLGSFSHSVRATVRSPQKLQYDYYDDEYNAAGCAESGYEPNECRVASYVRWDYNLTYTGIRNLTLSLFVRNALNHRPPVDLRQFGSDGSGIIPQDLEDVQGRSVRVTAEYRF</sequence>
<evidence type="ECO:0008006" key="17">
    <source>
        <dbReference type="Google" id="ProtNLM"/>
    </source>
</evidence>
<evidence type="ECO:0000256" key="11">
    <source>
        <dbReference type="RuleBase" id="RU003357"/>
    </source>
</evidence>
<feature type="domain" description="TonB-dependent receptor plug" evidence="14">
    <location>
        <begin position="70"/>
        <end position="187"/>
    </location>
</feature>
<keyword evidence="3 10" id="KW-0813">Transport</keyword>
<dbReference type="Pfam" id="PF07715">
    <property type="entry name" value="Plug"/>
    <property type="match status" value="1"/>
</dbReference>
<dbReference type="SUPFAM" id="SSF56935">
    <property type="entry name" value="Porins"/>
    <property type="match status" value="1"/>
</dbReference>
<keyword evidence="9 10" id="KW-0998">Cell outer membrane</keyword>
<keyword evidence="12" id="KW-0732">Signal</keyword>
<protein>
    <recommendedName>
        <fullName evidence="17">TonB-dependent receptor</fullName>
    </recommendedName>
</protein>
<evidence type="ECO:0000256" key="5">
    <source>
        <dbReference type="ARBA" id="ARBA00022692"/>
    </source>
</evidence>
<feature type="chain" id="PRO_5015339647" description="TonB-dependent receptor" evidence="12">
    <location>
        <begin position="46"/>
        <end position="969"/>
    </location>
</feature>
<dbReference type="PROSITE" id="PS52016">
    <property type="entry name" value="TONB_DEPENDENT_REC_3"/>
    <property type="match status" value="1"/>
</dbReference>
<keyword evidence="5 10" id="KW-0812">Transmembrane</keyword>
<evidence type="ECO:0000256" key="6">
    <source>
        <dbReference type="ARBA" id="ARBA00023077"/>
    </source>
</evidence>
<dbReference type="Proteomes" id="UP000240505">
    <property type="component" value="Chromosome"/>
</dbReference>
<evidence type="ECO:0000313" key="15">
    <source>
        <dbReference type="EMBL" id="AVR95765.1"/>
    </source>
</evidence>
<keyword evidence="4 10" id="KW-1134">Transmembrane beta strand</keyword>
<feature type="signal peptide" evidence="12">
    <location>
        <begin position="1"/>
        <end position="45"/>
    </location>
</feature>
<evidence type="ECO:0000256" key="10">
    <source>
        <dbReference type="PROSITE-ProRule" id="PRU01360"/>
    </source>
</evidence>
<organism evidence="15 16">
    <name type="scientific">Pseudoduganella armeniaca</name>
    <dbReference type="NCBI Taxonomy" id="2072590"/>
    <lineage>
        <taxon>Bacteria</taxon>
        <taxon>Pseudomonadati</taxon>
        <taxon>Pseudomonadota</taxon>
        <taxon>Betaproteobacteria</taxon>
        <taxon>Burkholderiales</taxon>
        <taxon>Oxalobacteraceae</taxon>
        <taxon>Telluria group</taxon>
        <taxon>Pseudoduganella</taxon>
    </lineage>
</organism>
<proteinExistence type="inferred from homology"/>
<name>A0A2R4C860_9BURK</name>
<evidence type="ECO:0000256" key="7">
    <source>
        <dbReference type="ARBA" id="ARBA00023136"/>
    </source>
</evidence>
<dbReference type="AlphaFoldDB" id="A0A2R4C860"/>
<reference evidence="15 16" key="1">
    <citation type="submission" date="2018-03" db="EMBL/GenBank/DDBJ databases">
        <title>Massilia armeniaca sp. nov., isolated from desert soil.</title>
        <authorList>
            <person name="Huang H."/>
            <person name="Ren M."/>
        </authorList>
    </citation>
    <scope>NUCLEOTIDE SEQUENCE [LARGE SCALE GENOMIC DNA]</scope>
    <source>
        <strain evidence="15 16">ZMN-3</strain>
    </source>
</reference>
<evidence type="ECO:0000259" key="14">
    <source>
        <dbReference type="Pfam" id="PF07715"/>
    </source>
</evidence>
<dbReference type="KEGG" id="masz:C9I28_08510"/>
<dbReference type="InterPro" id="IPR037066">
    <property type="entry name" value="Plug_dom_sf"/>
</dbReference>
<dbReference type="InterPro" id="IPR000531">
    <property type="entry name" value="Beta-barrel_TonB"/>
</dbReference>
<dbReference type="EMBL" id="CP028324">
    <property type="protein sequence ID" value="AVR95765.1"/>
    <property type="molecule type" value="Genomic_DNA"/>
</dbReference>
<dbReference type="InterPro" id="IPR036942">
    <property type="entry name" value="Beta-barrel_TonB_sf"/>
</dbReference>
<evidence type="ECO:0000256" key="9">
    <source>
        <dbReference type="ARBA" id="ARBA00023237"/>
    </source>
</evidence>
<comment type="similarity">
    <text evidence="2 10 11">Belongs to the TonB-dependent receptor family.</text>
</comment>
<keyword evidence="6 11" id="KW-0798">TonB box</keyword>
<keyword evidence="16" id="KW-1185">Reference proteome</keyword>
<dbReference type="Pfam" id="PF00593">
    <property type="entry name" value="TonB_dep_Rec_b-barrel"/>
    <property type="match status" value="1"/>
</dbReference>
<evidence type="ECO:0000259" key="13">
    <source>
        <dbReference type="Pfam" id="PF00593"/>
    </source>
</evidence>
<evidence type="ECO:0000256" key="3">
    <source>
        <dbReference type="ARBA" id="ARBA00022448"/>
    </source>
</evidence>
<feature type="domain" description="TonB-dependent receptor-like beta-barrel" evidence="13">
    <location>
        <begin position="369"/>
        <end position="928"/>
    </location>
</feature>
<evidence type="ECO:0000256" key="12">
    <source>
        <dbReference type="SAM" id="SignalP"/>
    </source>
</evidence>
<dbReference type="PANTHER" id="PTHR47234">
    <property type="match status" value="1"/>
</dbReference>
<dbReference type="OrthoDB" id="8530571at2"/>
<accession>A0A2R4C860</accession>
<dbReference type="GO" id="GO:0009279">
    <property type="term" value="C:cell outer membrane"/>
    <property type="evidence" value="ECO:0007669"/>
    <property type="project" value="UniProtKB-SubCell"/>
</dbReference>
<dbReference type="InterPro" id="IPR039426">
    <property type="entry name" value="TonB-dep_rcpt-like"/>
</dbReference>
<comment type="subcellular location">
    <subcellularLocation>
        <location evidence="1 10">Cell outer membrane</location>
        <topology evidence="1 10">Multi-pass membrane protein</topology>
    </subcellularLocation>
</comment>
<dbReference type="PANTHER" id="PTHR47234:SF2">
    <property type="entry name" value="TONB-DEPENDENT RECEPTOR"/>
    <property type="match status" value="1"/>
</dbReference>
<evidence type="ECO:0000313" key="16">
    <source>
        <dbReference type="Proteomes" id="UP000240505"/>
    </source>
</evidence>
<gene>
    <name evidence="15" type="ORF">C9I28_08510</name>
</gene>
<dbReference type="Gene3D" id="2.170.130.10">
    <property type="entry name" value="TonB-dependent receptor, plug domain"/>
    <property type="match status" value="1"/>
</dbReference>
<keyword evidence="7 10" id="KW-0472">Membrane</keyword>
<evidence type="ECO:0000256" key="1">
    <source>
        <dbReference type="ARBA" id="ARBA00004571"/>
    </source>
</evidence>
<dbReference type="Gene3D" id="2.40.170.20">
    <property type="entry name" value="TonB-dependent receptor, beta-barrel domain"/>
    <property type="match status" value="1"/>
</dbReference>
<evidence type="ECO:0000256" key="4">
    <source>
        <dbReference type="ARBA" id="ARBA00022452"/>
    </source>
</evidence>
<dbReference type="InterPro" id="IPR012910">
    <property type="entry name" value="Plug_dom"/>
</dbReference>
<keyword evidence="8" id="KW-0675">Receptor</keyword>
<evidence type="ECO:0000256" key="2">
    <source>
        <dbReference type="ARBA" id="ARBA00009810"/>
    </source>
</evidence>
<evidence type="ECO:0000256" key="8">
    <source>
        <dbReference type="ARBA" id="ARBA00023170"/>
    </source>
</evidence>